<evidence type="ECO:0000256" key="3">
    <source>
        <dbReference type="SAM" id="MobiDB-lite"/>
    </source>
</evidence>
<dbReference type="GO" id="GO:0008270">
    <property type="term" value="F:zinc ion binding"/>
    <property type="evidence" value="ECO:0007669"/>
    <property type="project" value="UniProtKB-KW"/>
</dbReference>
<keyword evidence="1" id="KW-0479">Metal-binding</keyword>
<dbReference type="SUPFAM" id="SSF57850">
    <property type="entry name" value="RING/U-box"/>
    <property type="match status" value="1"/>
</dbReference>
<feature type="compositionally biased region" description="Polar residues" evidence="3">
    <location>
        <begin position="113"/>
        <end position="126"/>
    </location>
</feature>
<feature type="region of interest" description="Disordered" evidence="3">
    <location>
        <begin position="211"/>
        <end position="254"/>
    </location>
</feature>
<gene>
    <name evidence="5" type="ORF">O6P43_010674</name>
</gene>
<dbReference type="InterPro" id="IPR001841">
    <property type="entry name" value="Znf_RING"/>
</dbReference>
<reference evidence="5" key="1">
    <citation type="journal article" date="2023" name="Science">
        <title>Elucidation of the pathway for biosynthesis of saponin adjuvants from the soapbark tree.</title>
        <authorList>
            <person name="Reed J."/>
            <person name="Orme A."/>
            <person name="El-Demerdash A."/>
            <person name="Owen C."/>
            <person name="Martin L.B.B."/>
            <person name="Misra R.C."/>
            <person name="Kikuchi S."/>
            <person name="Rejzek M."/>
            <person name="Martin A.C."/>
            <person name="Harkess A."/>
            <person name="Leebens-Mack J."/>
            <person name="Louveau T."/>
            <person name="Stephenson M.J."/>
            <person name="Osbourn A."/>
        </authorList>
    </citation>
    <scope>NUCLEOTIDE SEQUENCE</scope>
    <source>
        <strain evidence="5">S10</strain>
    </source>
</reference>
<dbReference type="PROSITE" id="PS50089">
    <property type="entry name" value="ZF_RING_2"/>
    <property type="match status" value="1"/>
</dbReference>
<evidence type="ECO:0000313" key="6">
    <source>
        <dbReference type="Proteomes" id="UP001163823"/>
    </source>
</evidence>
<dbReference type="AlphaFoldDB" id="A0AAD7VEH3"/>
<name>A0AAD7VEH3_QUISA</name>
<dbReference type="InterPro" id="IPR013083">
    <property type="entry name" value="Znf_RING/FYVE/PHD"/>
</dbReference>
<dbReference type="InterPro" id="IPR046934">
    <property type="entry name" value="PIR2-like"/>
</dbReference>
<feature type="domain" description="RING-type" evidence="4">
    <location>
        <begin position="563"/>
        <end position="603"/>
    </location>
</feature>
<sequence>MGDKDPVSIMVHDTLSSLKAKDISTEQDDAFDNLQHLVQYTMLEMISVVQEVRPSLTVGEAMWWLILCDLNVSQACEMEEDPLSGFTTISDPKEPSLPNISLSKQQGVEAVKFQSTASRETSQATASEGKLGPRRKGHNLKELSALRQRSIQLEKTYRTHSNRKGAFKAGKLTNTGGAIIGKTPIPPSEITSVHVKGASSNICADFPSTDAAGTAPAKESSGTLMSPSALPTMDTHPSASGKKSNPTSELDTSHTPELADYYAGIPYDESLGVCVPRNKQDELILKLVPRLQGLQNELQYWTDWANKKVMQAAQRLRKYQAELKALRRVKEEAEQFEKEKQIFEDNTMKRLSDMESALSNTASQYEKASSAIPILEAENFKLKEELNAAKLWASESMTSHEKALEREQMALRKIQSLEGQKSSFREELEREKHKATELKPEISKMQNLRSQTEIRWEQERVAKERVLAQAASTKREREQLEAQAQAREDLLRQKADDGIQKYVEYIRKLEIKLSEWKWKSDCARIAALHRGTDGSCSSYSAEKRNPNSEDDNASGSLRRDRECVMCLSEESSVVFLPCAHQIVCEKCNELHDKEGMKDCPSCRAPIESRVHARYDRP</sequence>
<dbReference type="Gene3D" id="3.30.40.10">
    <property type="entry name" value="Zinc/RING finger domain, C3HC4 (zinc finger)"/>
    <property type="match status" value="1"/>
</dbReference>
<dbReference type="Pfam" id="PF20235">
    <property type="entry name" value="PIR2-like_helical"/>
    <property type="match status" value="1"/>
</dbReference>
<evidence type="ECO:0000259" key="4">
    <source>
        <dbReference type="PROSITE" id="PS50089"/>
    </source>
</evidence>
<evidence type="ECO:0000256" key="1">
    <source>
        <dbReference type="PROSITE-ProRule" id="PRU00175"/>
    </source>
</evidence>
<feature type="region of interest" description="Disordered" evidence="3">
    <location>
        <begin position="111"/>
        <end position="139"/>
    </location>
</feature>
<dbReference type="PANTHER" id="PTHR46405:SF4">
    <property type="entry name" value="E3 UBIQUITIN-PROTEIN LIGASE RF298-RELATED"/>
    <property type="match status" value="1"/>
</dbReference>
<dbReference type="EMBL" id="JARAOO010000004">
    <property type="protein sequence ID" value="KAJ7972847.1"/>
    <property type="molecule type" value="Genomic_DNA"/>
</dbReference>
<feature type="compositionally biased region" description="Polar residues" evidence="3">
    <location>
        <begin position="235"/>
        <end position="254"/>
    </location>
</feature>
<dbReference type="KEGG" id="qsa:O6P43_010674"/>
<keyword evidence="1" id="KW-0863">Zinc-finger</keyword>
<accession>A0AAD7VEH3</accession>
<dbReference type="InterPro" id="IPR046527">
    <property type="entry name" value="PIR2-like_helical"/>
</dbReference>
<keyword evidence="6" id="KW-1185">Reference proteome</keyword>
<proteinExistence type="predicted"/>
<feature type="region of interest" description="Disordered" evidence="3">
    <location>
        <begin position="532"/>
        <end position="555"/>
    </location>
</feature>
<feature type="coiled-coil region" evidence="2">
    <location>
        <begin position="309"/>
        <end position="346"/>
    </location>
</feature>
<keyword evidence="1" id="KW-0862">Zinc</keyword>
<organism evidence="5 6">
    <name type="scientific">Quillaja saponaria</name>
    <name type="common">Soap bark tree</name>
    <dbReference type="NCBI Taxonomy" id="32244"/>
    <lineage>
        <taxon>Eukaryota</taxon>
        <taxon>Viridiplantae</taxon>
        <taxon>Streptophyta</taxon>
        <taxon>Embryophyta</taxon>
        <taxon>Tracheophyta</taxon>
        <taxon>Spermatophyta</taxon>
        <taxon>Magnoliopsida</taxon>
        <taxon>eudicotyledons</taxon>
        <taxon>Gunneridae</taxon>
        <taxon>Pentapetalae</taxon>
        <taxon>rosids</taxon>
        <taxon>fabids</taxon>
        <taxon>Fabales</taxon>
        <taxon>Quillajaceae</taxon>
        <taxon>Quillaja</taxon>
    </lineage>
</organism>
<evidence type="ECO:0000313" key="5">
    <source>
        <dbReference type="EMBL" id="KAJ7972847.1"/>
    </source>
</evidence>
<comment type="caution">
    <text evidence="5">The sequence shown here is derived from an EMBL/GenBank/DDBJ whole genome shotgun (WGS) entry which is preliminary data.</text>
</comment>
<evidence type="ECO:0000256" key="2">
    <source>
        <dbReference type="SAM" id="Coils"/>
    </source>
</evidence>
<dbReference type="PANTHER" id="PTHR46405">
    <property type="entry name" value="OS05G0141500 PROTEIN"/>
    <property type="match status" value="1"/>
</dbReference>
<protein>
    <submittedName>
        <fullName evidence="5">MND1-interacting protein 1</fullName>
    </submittedName>
</protein>
<dbReference type="Pfam" id="PF13920">
    <property type="entry name" value="zf-C3HC4_3"/>
    <property type="match status" value="1"/>
</dbReference>
<dbReference type="Proteomes" id="UP001163823">
    <property type="component" value="Chromosome 4"/>
</dbReference>
<feature type="coiled-coil region" evidence="2">
    <location>
        <begin position="463"/>
        <end position="497"/>
    </location>
</feature>
<dbReference type="CDD" id="cd23128">
    <property type="entry name" value="RING-HC_MIP1-like"/>
    <property type="match status" value="1"/>
</dbReference>
<keyword evidence="2" id="KW-0175">Coiled coil</keyword>